<dbReference type="PIRSF" id="PIRSF000350">
    <property type="entry name" value="Mercury_reductase_MerA"/>
    <property type="match status" value="1"/>
</dbReference>
<organism evidence="14 15">
    <name type="scientific">Dermacoccus abyssi</name>
    <dbReference type="NCBI Taxonomy" id="322596"/>
    <lineage>
        <taxon>Bacteria</taxon>
        <taxon>Bacillati</taxon>
        <taxon>Actinomycetota</taxon>
        <taxon>Actinomycetes</taxon>
        <taxon>Micrococcales</taxon>
        <taxon>Dermacoccaceae</taxon>
        <taxon>Dermacoccus</taxon>
    </lineage>
</organism>
<dbReference type="AlphaFoldDB" id="A0A417Z435"/>
<dbReference type="InterPro" id="IPR023753">
    <property type="entry name" value="FAD/NAD-binding_dom"/>
</dbReference>
<name>A0A417Z435_9MICO</name>
<dbReference type="Proteomes" id="UP000285376">
    <property type="component" value="Unassembled WGS sequence"/>
</dbReference>
<dbReference type="SUPFAM" id="SSF51905">
    <property type="entry name" value="FAD/NAD(P)-binding domain"/>
    <property type="match status" value="1"/>
</dbReference>
<keyword evidence="7 11" id="KW-0676">Redox-active center</keyword>
<comment type="caution">
    <text evidence="14">The sequence shown here is derived from an EMBL/GenBank/DDBJ whole genome shotgun (WGS) entry which is preliminary data.</text>
</comment>
<feature type="domain" description="Pyridine nucleotide-disulphide oxidoreductase dimerisation" evidence="12">
    <location>
        <begin position="341"/>
        <end position="450"/>
    </location>
</feature>
<comment type="similarity">
    <text evidence="1 11">Belongs to the class-I pyridine nucleotide-disulfide oxidoreductase family.</text>
</comment>
<dbReference type="InterPro" id="IPR050151">
    <property type="entry name" value="Class-I_Pyr_Nuc-Dis_Oxidored"/>
</dbReference>
<dbReference type="PRINTS" id="PR00368">
    <property type="entry name" value="FADPNR"/>
</dbReference>
<feature type="disulfide bond" description="Redox-active" evidence="10">
    <location>
        <begin position="39"/>
        <end position="44"/>
    </location>
</feature>
<evidence type="ECO:0000256" key="9">
    <source>
        <dbReference type="PIRSR" id="PIRSR000350-3"/>
    </source>
</evidence>
<gene>
    <name evidence="14" type="primary">mtr</name>
    <name evidence="14" type="ORF">D1832_09620</name>
</gene>
<evidence type="ECO:0000256" key="1">
    <source>
        <dbReference type="ARBA" id="ARBA00007532"/>
    </source>
</evidence>
<dbReference type="GO" id="GO:0050660">
    <property type="term" value="F:flavin adenine dinucleotide binding"/>
    <property type="evidence" value="ECO:0007669"/>
    <property type="project" value="TreeGrafter"/>
</dbReference>
<evidence type="ECO:0000256" key="3">
    <source>
        <dbReference type="ARBA" id="ARBA00022827"/>
    </source>
</evidence>
<dbReference type="InterPro" id="IPR001100">
    <property type="entry name" value="Pyr_nuc-diS_OxRdtase"/>
</dbReference>
<dbReference type="InterPro" id="IPR004099">
    <property type="entry name" value="Pyr_nucl-diS_OxRdtase_dimer"/>
</dbReference>
<dbReference type="NCBIfam" id="TIGR03452">
    <property type="entry name" value="mycothione_red"/>
    <property type="match status" value="1"/>
</dbReference>
<dbReference type="GO" id="GO:0050627">
    <property type="term" value="F:mycothione reductase [NAD(P)H] activity"/>
    <property type="evidence" value="ECO:0007669"/>
    <property type="project" value="UniProtKB-EC"/>
</dbReference>
<dbReference type="InterPro" id="IPR017817">
    <property type="entry name" value="Mycothione_reductase"/>
</dbReference>
<sequence>MAHYDLVIIGTGSGNSLVTPDFADKKVAVIEKGVFGGTCLNVGCIPTKMFVQAAEVARSARESSRLGVDASVQHVRWSDIRERVFGRIDPIALGGREYRERGSEDGNTTVYSGHARFTGDHSLRVDGYDEEVTGDQIVIATGARPVIPAVITDSGVPYETSDTVMRIADLPSSMVIVGGGFIALEFAHVFSSLGVDVTMVLRGERVLRHADDDVSQTLTNAVENQWTLVRNAELTSADHGADGVELALSDGRTVNGDLLLVATGRRPNTDDLGLENTGVEVRPDGRVVVDEYGRTGVDGVWSLGDASSPFQLKHVANAEERCVAHNLVHPNDLRPFPHDVVPSAVFTHPQVATVGMSEAQARAAGHDVTVKVQAYGATAYGWALEDTSSICKVIADKETRKLLGVHFVGPDASTLIQPAIQAMSFGLAADEMARGQYWIHPALTEVLENALLGLEFPPHDA</sequence>
<feature type="active site" description="Proton acceptor" evidence="8">
    <location>
        <position position="440"/>
    </location>
</feature>
<evidence type="ECO:0000256" key="11">
    <source>
        <dbReference type="RuleBase" id="RU003691"/>
    </source>
</evidence>
<accession>A0A417Z435</accession>
<keyword evidence="4 11" id="KW-0560">Oxidoreductase</keyword>
<dbReference type="InterPro" id="IPR036188">
    <property type="entry name" value="FAD/NAD-bd_sf"/>
</dbReference>
<dbReference type="GO" id="GO:0004148">
    <property type="term" value="F:dihydrolipoyl dehydrogenase (NADH) activity"/>
    <property type="evidence" value="ECO:0007669"/>
    <property type="project" value="TreeGrafter"/>
</dbReference>
<dbReference type="PRINTS" id="PR00411">
    <property type="entry name" value="PNDRDTASEI"/>
</dbReference>
<evidence type="ECO:0000256" key="6">
    <source>
        <dbReference type="ARBA" id="ARBA00023157"/>
    </source>
</evidence>
<keyword evidence="9" id="KW-0547">Nucleotide-binding</keyword>
<keyword evidence="5 9" id="KW-0520">NAD</keyword>
<proteinExistence type="inferred from homology"/>
<comment type="cofactor">
    <cofactor evidence="9">
        <name>FAD</name>
        <dbReference type="ChEBI" id="CHEBI:57692"/>
    </cofactor>
    <text evidence="9">Binds 1 FAD per subunit.</text>
</comment>
<keyword evidence="3 9" id="KW-0274">FAD</keyword>
<feature type="domain" description="FAD/NAD(P)-binding" evidence="13">
    <location>
        <begin position="4"/>
        <end position="318"/>
    </location>
</feature>
<evidence type="ECO:0000256" key="10">
    <source>
        <dbReference type="PIRSR" id="PIRSR000350-4"/>
    </source>
</evidence>
<dbReference type="PANTHER" id="PTHR22912:SF217">
    <property type="entry name" value="DIHYDROLIPOYL DEHYDROGENASE"/>
    <property type="match status" value="1"/>
</dbReference>
<evidence type="ECO:0000256" key="8">
    <source>
        <dbReference type="PIRSR" id="PIRSR000350-2"/>
    </source>
</evidence>
<feature type="binding site" evidence="9">
    <location>
        <begin position="178"/>
        <end position="185"/>
    </location>
    <ligand>
        <name>NAD(+)</name>
        <dbReference type="ChEBI" id="CHEBI:57540"/>
    </ligand>
</feature>
<feature type="binding site" evidence="9">
    <location>
        <position position="48"/>
    </location>
    <ligand>
        <name>FAD</name>
        <dbReference type="ChEBI" id="CHEBI:57692"/>
    </ligand>
</feature>
<dbReference type="Gene3D" id="3.50.50.60">
    <property type="entry name" value="FAD/NAD(P)-binding domain"/>
    <property type="match status" value="2"/>
</dbReference>
<dbReference type="SUPFAM" id="SSF55424">
    <property type="entry name" value="FAD/NAD-linked reductases, dimerisation (C-terminal) domain"/>
    <property type="match status" value="1"/>
</dbReference>
<dbReference type="InterPro" id="IPR016156">
    <property type="entry name" value="FAD/NAD-linked_Rdtase_dimer_sf"/>
</dbReference>
<dbReference type="EC" id="1.8.1.15" evidence="14"/>
<feature type="binding site" evidence="9">
    <location>
        <position position="305"/>
    </location>
    <ligand>
        <name>NAD(+)</name>
        <dbReference type="ChEBI" id="CHEBI:57540"/>
    </ligand>
</feature>
<dbReference type="InterPro" id="IPR012999">
    <property type="entry name" value="Pyr_OxRdtase_I_AS"/>
</dbReference>
<dbReference type="Pfam" id="PF02852">
    <property type="entry name" value="Pyr_redox_dim"/>
    <property type="match status" value="1"/>
</dbReference>
<protein>
    <submittedName>
        <fullName evidence="14">Mycothione reductase</fullName>
        <ecNumber evidence="14">1.8.1.15</ecNumber>
    </submittedName>
</protein>
<dbReference type="NCBIfam" id="NF005884">
    <property type="entry name" value="PRK07846.1"/>
    <property type="match status" value="1"/>
</dbReference>
<evidence type="ECO:0000259" key="13">
    <source>
        <dbReference type="Pfam" id="PF07992"/>
    </source>
</evidence>
<evidence type="ECO:0000256" key="4">
    <source>
        <dbReference type="ARBA" id="ARBA00023002"/>
    </source>
</evidence>
<dbReference type="GO" id="GO:0006103">
    <property type="term" value="P:2-oxoglutarate metabolic process"/>
    <property type="evidence" value="ECO:0007669"/>
    <property type="project" value="TreeGrafter"/>
</dbReference>
<evidence type="ECO:0000256" key="5">
    <source>
        <dbReference type="ARBA" id="ARBA00023027"/>
    </source>
</evidence>
<keyword evidence="6" id="KW-1015">Disulfide bond</keyword>
<dbReference type="EMBL" id="QWLM01000010">
    <property type="protein sequence ID" value="RHW45360.1"/>
    <property type="molecule type" value="Genomic_DNA"/>
</dbReference>
<evidence type="ECO:0000256" key="7">
    <source>
        <dbReference type="ARBA" id="ARBA00023284"/>
    </source>
</evidence>
<feature type="binding site" evidence="9">
    <location>
        <position position="264"/>
    </location>
    <ligand>
        <name>NAD(+)</name>
        <dbReference type="ChEBI" id="CHEBI:57540"/>
    </ligand>
</feature>
<evidence type="ECO:0000313" key="14">
    <source>
        <dbReference type="EMBL" id="RHW45360.1"/>
    </source>
</evidence>
<keyword evidence="2 11" id="KW-0285">Flavoprotein</keyword>
<evidence type="ECO:0000259" key="12">
    <source>
        <dbReference type="Pfam" id="PF02852"/>
    </source>
</evidence>
<evidence type="ECO:0000256" key="2">
    <source>
        <dbReference type="ARBA" id="ARBA00022630"/>
    </source>
</evidence>
<dbReference type="PROSITE" id="PS00076">
    <property type="entry name" value="PYRIDINE_REDOX_1"/>
    <property type="match status" value="1"/>
</dbReference>
<reference evidence="14 15" key="1">
    <citation type="submission" date="2018-08" db="EMBL/GenBank/DDBJ databases">
        <title>Whole genome sequence analysis of Dermacoccus abyssi bacteria isolated from Deep Mariana trench Micromonospora spp reveals genes involved in the environmental adaptation and production of secondary metabolites.</title>
        <authorList>
            <person name="Abdel-Mageed W.M."/>
            <person name="Lehri B."/>
            <person name="Nouioui I."/>
            <person name="Goodfellow I."/>
            <person name="Jaspars M."/>
            <person name="Karlyshev A."/>
        </authorList>
    </citation>
    <scope>NUCLEOTIDE SEQUENCE [LARGE SCALE GENOMIC DNA]</scope>
    <source>
        <strain evidence="14 15">MT1.1</strain>
    </source>
</reference>
<evidence type="ECO:0000313" key="15">
    <source>
        <dbReference type="Proteomes" id="UP000285376"/>
    </source>
</evidence>
<dbReference type="RefSeq" id="WP_118913671.1">
    <property type="nucleotide sequence ID" value="NZ_CBCRVH010000007.1"/>
</dbReference>
<dbReference type="PANTHER" id="PTHR22912">
    <property type="entry name" value="DISULFIDE OXIDOREDUCTASE"/>
    <property type="match status" value="1"/>
</dbReference>
<dbReference type="Gene3D" id="3.30.390.30">
    <property type="match status" value="1"/>
</dbReference>
<dbReference type="Pfam" id="PF07992">
    <property type="entry name" value="Pyr_redox_2"/>
    <property type="match status" value="1"/>
</dbReference>